<dbReference type="OrthoDB" id="19923at2759"/>
<sequence>MTTCWCTCTGARAGAGCPPSTGCTSATNLLTGDDYVLVYLHGSAGRRRLPTFHWLHECYKLIDRRCVRGGVGGSGGLERLVTDDYVLVYLHGSAGRRRLPTFHWLHECYKLIDRRGGEGGSGGLERLVTDDYVLVYLHGSAGRRRLPTFHWLHERYKLIDRRAGRRRLPTFHHWLHECYKPIDRRWSEGEWGRGLERLVTDDYVLVYASGARAGGRLPTFHWLHECYKPLTGDDYVLVHPHRARRRAGCPPSTGCTSAAKLIGQAVSEGEWGSGLRAGNRYPHGSAGRRRLPTFHWLHECYKLIDRR</sequence>
<dbReference type="EMBL" id="LR824032">
    <property type="protein sequence ID" value="CAD0206791.1"/>
    <property type="molecule type" value="Genomic_DNA"/>
</dbReference>
<dbReference type="Gene3D" id="3.40.525.10">
    <property type="entry name" value="CRAL-TRIO lipid binding domain"/>
    <property type="match status" value="3"/>
</dbReference>
<evidence type="ECO:0000313" key="1">
    <source>
        <dbReference type="EMBL" id="CAD0206791.1"/>
    </source>
</evidence>
<dbReference type="Proteomes" id="UP001154114">
    <property type="component" value="Chromosome 29"/>
</dbReference>
<gene>
    <name evidence="1" type="ORF">CINC_LOCUS9082</name>
</gene>
<keyword evidence="2" id="KW-1185">Reference proteome</keyword>
<accession>A0A9N8KWT9</accession>
<dbReference type="InterPro" id="IPR036865">
    <property type="entry name" value="CRAL-TRIO_dom_sf"/>
</dbReference>
<protein>
    <submittedName>
        <fullName evidence="1">Uncharacterized protein</fullName>
    </submittedName>
</protein>
<dbReference type="AlphaFoldDB" id="A0A9N8KWT9"/>
<reference evidence="1" key="1">
    <citation type="submission" date="2021-12" db="EMBL/GenBank/DDBJ databases">
        <authorList>
            <person name="King R."/>
        </authorList>
    </citation>
    <scope>NUCLEOTIDE SEQUENCE</scope>
</reference>
<proteinExistence type="predicted"/>
<organism evidence="1 2">
    <name type="scientific">Chrysodeixis includens</name>
    <name type="common">Soybean looper</name>
    <name type="synonym">Pseudoplusia includens</name>
    <dbReference type="NCBI Taxonomy" id="689277"/>
    <lineage>
        <taxon>Eukaryota</taxon>
        <taxon>Metazoa</taxon>
        <taxon>Ecdysozoa</taxon>
        <taxon>Arthropoda</taxon>
        <taxon>Hexapoda</taxon>
        <taxon>Insecta</taxon>
        <taxon>Pterygota</taxon>
        <taxon>Neoptera</taxon>
        <taxon>Endopterygota</taxon>
        <taxon>Lepidoptera</taxon>
        <taxon>Glossata</taxon>
        <taxon>Ditrysia</taxon>
        <taxon>Noctuoidea</taxon>
        <taxon>Noctuidae</taxon>
        <taxon>Plusiinae</taxon>
        <taxon>Chrysodeixis</taxon>
    </lineage>
</organism>
<name>A0A9N8KWT9_CHRIL</name>
<evidence type="ECO:0000313" key="2">
    <source>
        <dbReference type="Proteomes" id="UP001154114"/>
    </source>
</evidence>